<keyword evidence="1" id="KW-0472">Membrane</keyword>
<dbReference type="InterPro" id="IPR016032">
    <property type="entry name" value="Sig_transdc_resp-reg_C-effctor"/>
</dbReference>
<evidence type="ECO:0000313" key="2">
    <source>
        <dbReference type="EMBL" id="MDT0556138.1"/>
    </source>
</evidence>
<dbReference type="Gene3D" id="1.25.40.10">
    <property type="entry name" value="Tetratricopeptide repeat domain"/>
    <property type="match status" value="1"/>
</dbReference>
<evidence type="ECO:0000256" key="1">
    <source>
        <dbReference type="SAM" id="Phobius"/>
    </source>
</evidence>
<sequence>MKSVFFTLFIISFSTGYAFQIDQKQERYVALAAENIDNEPELARAYLDSISNPSEAKLKSLLGTYYFLRGKIADQDYDRTAFVLNFAKSLQYAEKYKEYKVAAQSSGYLASNFYLIKKDSLADTYLEKAKRYYTKIKDTSGLLDVMQFPAYAKYVNSEAEESISMVLEDLETYKNVENDQMYYSFAIFLLTSNYLHLGDIDKAHEYNSIYKSLEGNEYIEPYYYLTYNNSIKTCFVEYYFKYQNLDSVKYYLDGIYLKEGSKDINVQKQLYEDYIKYYRLTNNLEKEKIYLDSLGRFNKSLLEKASVSSVNLIEELSETQLVLNEESINKQKTRRYIYFLLAGIALLLVLLILYFKKIKKKEYQISDISSSFQNLRSKQEKLAVKNVELEEFLVSVRKDVKQIALMDSLNEQRKSINNLYKKIHLSQNDFVNSDDHLKVISSINEDFFLQAEKDFPQLDDLEVLICYYLLTGFKNKEIAMFTKRSLRAIESKRYRVAKKLGVDSSKETLKDFLNRKFNR</sequence>
<accession>A0ABU2YGF9</accession>
<keyword evidence="3" id="KW-1185">Reference proteome</keyword>
<comment type="caution">
    <text evidence="2">The sequence shown here is derived from an EMBL/GenBank/DDBJ whole genome shotgun (WGS) entry which is preliminary data.</text>
</comment>
<evidence type="ECO:0008006" key="4">
    <source>
        <dbReference type="Google" id="ProtNLM"/>
    </source>
</evidence>
<dbReference type="InterPro" id="IPR036388">
    <property type="entry name" value="WH-like_DNA-bd_sf"/>
</dbReference>
<dbReference type="InterPro" id="IPR011990">
    <property type="entry name" value="TPR-like_helical_dom_sf"/>
</dbReference>
<keyword evidence="1" id="KW-0812">Transmembrane</keyword>
<gene>
    <name evidence="2" type="ORF">RM538_08990</name>
</gene>
<name>A0ABU2YGF9_9FLAO</name>
<dbReference type="EMBL" id="JAVRHZ010000005">
    <property type="protein sequence ID" value="MDT0556138.1"/>
    <property type="molecule type" value="Genomic_DNA"/>
</dbReference>
<dbReference type="Gene3D" id="1.10.10.10">
    <property type="entry name" value="Winged helix-like DNA-binding domain superfamily/Winged helix DNA-binding domain"/>
    <property type="match status" value="1"/>
</dbReference>
<feature type="transmembrane region" description="Helical" evidence="1">
    <location>
        <begin position="336"/>
        <end position="355"/>
    </location>
</feature>
<evidence type="ECO:0000313" key="3">
    <source>
        <dbReference type="Proteomes" id="UP001254488"/>
    </source>
</evidence>
<dbReference type="SUPFAM" id="SSF46894">
    <property type="entry name" value="C-terminal effector domain of the bipartite response regulators"/>
    <property type="match status" value="1"/>
</dbReference>
<keyword evidence="1" id="KW-1133">Transmembrane helix</keyword>
<dbReference type="Proteomes" id="UP001254488">
    <property type="component" value="Unassembled WGS sequence"/>
</dbReference>
<dbReference type="RefSeq" id="WP_311333093.1">
    <property type="nucleotide sequence ID" value="NZ_JAVRHZ010000005.1"/>
</dbReference>
<protein>
    <recommendedName>
        <fullName evidence="4">HTH luxR-type domain-containing protein</fullName>
    </recommendedName>
</protein>
<proteinExistence type="predicted"/>
<organism evidence="2 3">
    <name type="scientific">Patiriisocius hiemis</name>
    <dbReference type="NCBI Taxonomy" id="3075604"/>
    <lineage>
        <taxon>Bacteria</taxon>
        <taxon>Pseudomonadati</taxon>
        <taxon>Bacteroidota</taxon>
        <taxon>Flavobacteriia</taxon>
        <taxon>Flavobacteriales</taxon>
        <taxon>Flavobacteriaceae</taxon>
        <taxon>Patiriisocius</taxon>
    </lineage>
</organism>
<reference evidence="2 3" key="1">
    <citation type="submission" date="2023-09" db="EMBL/GenBank/DDBJ databases">
        <authorList>
            <person name="Rey-Velasco X."/>
        </authorList>
    </citation>
    <scope>NUCLEOTIDE SEQUENCE [LARGE SCALE GENOMIC DNA]</scope>
    <source>
        <strain evidence="2 3">W242</strain>
    </source>
</reference>